<dbReference type="PROSITE" id="PS50977">
    <property type="entry name" value="HTH_TETR_2"/>
    <property type="match status" value="2"/>
</dbReference>
<evidence type="ECO:0000259" key="4">
    <source>
        <dbReference type="PROSITE" id="PS50977"/>
    </source>
</evidence>
<feature type="domain" description="HTH tetR-type" evidence="4">
    <location>
        <begin position="237"/>
        <end position="297"/>
    </location>
</feature>
<evidence type="ECO:0000313" key="5">
    <source>
        <dbReference type="EMBL" id="TFE41723.1"/>
    </source>
</evidence>
<proteinExistence type="predicted"/>
<dbReference type="InterPro" id="IPR050109">
    <property type="entry name" value="HTH-type_TetR-like_transc_reg"/>
</dbReference>
<evidence type="ECO:0000256" key="1">
    <source>
        <dbReference type="ARBA" id="ARBA00023125"/>
    </source>
</evidence>
<evidence type="ECO:0000313" key="6">
    <source>
        <dbReference type="Proteomes" id="UP000297385"/>
    </source>
</evidence>
<sequence>MTHLRNRKLLNMLPKTAPARQPKQQRSQITQDRIAQATIHLLGEIGEAGLTHRDVAKCAQVSLAATTYHHASKFDLLAHASAVLLENYATRFRAFASRQAARTSDRPTFEQFLVRLLRNAAGRDRLRTIAWCEIMLIAARNADTRALAKVWYARLRGIWTDIASLLGASTEPLRVQAAIDQTIGLLFIITSLGLTPDEAATCFATGLDKVIAEPGSDTPDTPAPALEHAPTKRSKGRETRQQLLDAAIRLMAARGAGAVSGHSVAVEAGVAPALPSYYFKPVGTLIDAAREQLYEAARARYRESVNGIDLATATVDQIVDLTTAVLVREVTQFSDLNLATLAIEVETARRPALRPVVGRWFGDRSRAWHRLLLGFDTAAPAPHGLLMCSLFTGMQVRLLATGAELAALSDLRLEFLGALDEMGYQKLFAPPT</sequence>
<protein>
    <submittedName>
        <fullName evidence="5">TetR family transcriptional regulator</fullName>
    </submittedName>
</protein>
<name>A0A4Y8MWN2_9BURK</name>
<dbReference type="InterPro" id="IPR009057">
    <property type="entry name" value="Homeodomain-like_sf"/>
</dbReference>
<dbReference type="PANTHER" id="PTHR30055:SF231">
    <property type="entry name" value="TRANSCRIPTIONAL REGULATORY PROTEIN (PROBABLY DEOR-FAMILY)-RELATED"/>
    <property type="match status" value="1"/>
</dbReference>
<feature type="domain" description="HTH tetR-type" evidence="4">
    <location>
        <begin position="28"/>
        <end position="88"/>
    </location>
</feature>
<gene>
    <name evidence="5" type="ORF">E2553_34300</name>
</gene>
<dbReference type="GO" id="GO:0000976">
    <property type="term" value="F:transcription cis-regulatory region binding"/>
    <property type="evidence" value="ECO:0007669"/>
    <property type="project" value="TreeGrafter"/>
</dbReference>
<feature type="DNA-binding region" description="H-T-H motif" evidence="2">
    <location>
        <begin position="260"/>
        <end position="279"/>
    </location>
</feature>
<dbReference type="SUPFAM" id="SSF46689">
    <property type="entry name" value="Homeodomain-like"/>
    <property type="match status" value="2"/>
</dbReference>
<evidence type="ECO:0000256" key="3">
    <source>
        <dbReference type="SAM" id="MobiDB-lite"/>
    </source>
</evidence>
<dbReference type="Proteomes" id="UP000297385">
    <property type="component" value="Unassembled WGS sequence"/>
</dbReference>
<feature type="region of interest" description="Disordered" evidence="3">
    <location>
        <begin position="213"/>
        <end position="239"/>
    </location>
</feature>
<comment type="caution">
    <text evidence="5">The sequence shown here is derived from an EMBL/GenBank/DDBJ whole genome shotgun (WGS) entry which is preliminary data.</text>
</comment>
<dbReference type="GO" id="GO:0003700">
    <property type="term" value="F:DNA-binding transcription factor activity"/>
    <property type="evidence" value="ECO:0007669"/>
    <property type="project" value="TreeGrafter"/>
</dbReference>
<reference evidence="5 6" key="1">
    <citation type="submission" date="2019-03" db="EMBL/GenBank/DDBJ databases">
        <title>Complete Genome Sequence of Paraburkholderia dipogonis ICMP 19430T, a Nitrogen-fixing Symbiont of the South African Invasive Legume Dipogon lignosus in New Zealand.</title>
        <authorList>
            <person name="De Meyer S.E."/>
        </authorList>
    </citation>
    <scope>NUCLEOTIDE SEQUENCE [LARGE SCALE GENOMIC DNA]</scope>
    <source>
        <strain evidence="5 6">ICMP 19430</strain>
    </source>
</reference>
<dbReference type="Gene3D" id="1.10.357.10">
    <property type="entry name" value="Tetracycline Repressor, domain 2"/>
    <property type="match status" value="2"/>
</dbReference>
<dbReference type="AlphaFoldDB" id="A0A4Y8MWN2"/>
<accession>A0A4Y8MWN2</accession>
<keyword evidence="1 2" id="KW-0238">DNA-binding</keyword>
<feature type="DNA-binding region" description="H-T-H motif" evidence="2">
    <location>
        <begin position="51"/>
        <end position="70"/>
    </location>
</feature>
<dbReference type="EMBL" id="SNVI01000002">
    <property type="protein sequence ID" value="TFE41723.1"/>
    <property type="molecule type" value="Genomic_DNA"/>
</dbReference>
<organism evidence="5 6">
    <name type="scientific">Paraburkholderia dipogonis</name>
    <dbReference type="NCBI Taxonomy" id="1211383"/>
    <lineage>
        <taxon>Bacteria</taxon>
        <taxon>Pseudomonadati</taxon>
        <taxon>Pseudomonadota</taxon>
        <taxon>Betaproteobacteria</taxon>
        <taxon>Burkholderiales</taxon>
        <taxon>Burkholderiaceae</taxon>
        <taxon>Paraburkholderia</taxon>
    </lineage>
</organism>
<dbReference type="PANTHER" id="PTHR30055">
    <property type="entry name" value="HTH-TYPE TRANSCRIPTIONAL REGULATOR RUTR"/>
    <property type="match status" value="1"/>
</dbReference>
<evidence type="ECO:0000256" key="2">
    <source>
        <dbReference type="PROSITE-ProRule" id="PRU00335"/>
    </source>
</evidence>
<dbReference type="InterPro" id="IPR001647">
    <property type="entry name" value="HTH_TetR"/>
</dbReference>
<feature type="region of interest" description="Disordered" evidence="3">
    <location>
        <begin position="1"/>
        <end position="30"/>
    </location>
</feature>
<dbReference type="InterPro" id="IPR041583">
    <property type="entry name" value="TetR_C_31"/>
</dbReference>
<dbReference type="Pfam" id="PF17940">
    <property type="entry name" value="TetR_C_31"/>
    <property type="match status" value="2"/>
</dbReference>